<dbReference type="Proteomes" id="UP001519310">
    <property type="component" value="Unassembled WGS sequence"/>
</dbReference>
<evidence type="ECO:0000313" key="2">
    <source>
        <dbReference type="EMBL" id="MBP2037087.1"/>
    </source>
</evidence>
<feature type="compositionally biased region" description="Low complexity" evidence="1">
    <location>
        <begin position="15"/>
        <end position="27"/>
    </location>
</feature>
<evidence type="ECO:0000256" key="1">
    <source>
        <dbReference type="SAM" id="MobiDB-lite"/>
    </source>
</evidence>
<protein>
    <submittedName>
        <fullName evidence="2">Uncharacterized protein</fullName>
    </submittedName>
</protein>
<gene>
    <name evidence="2" type="ORF">J2Z77_002887</name>
</gene>
<evidence type="ECO:0000313" key="3">
    <source>
        <dbReference type="Proteomes" id="UP001519310"/>
    </source>
</evidence>
<sequence>MSRTSEMHQMSISTPGALAAGAAPAPAARRRGA</sequence>
<comment type="caution">
    <text evidence="2">The sequence shown here is derived from an EMBL/GenBank/DDBJ whole genome shotgun (WGS) entry which is preliminary data.</text>
</comment>
<feature type="compositionally biased region" description="Polar residues" evidence="1">
    <location>
        <begin position="1"/>
        <end position="14"/>
    </location>
</feature>
<feature type="region of interest" description="Disordered" evidence="1">
    <location>
        <begin position="1"/>
        <end position="33"/>
    </location>
</feature>
<accession>A0ABS4L4R4</accession>
<name>A0ABS4L4R4_STRAV</name>
<keyword evidence="3" id="KW-1185">Reference proteome</keyword>
<organism evidence="2 3">
    <name type="scientific">Streptomyces avidinii</name>
    <dbReference type="NCBI Taxonomy" id="1895"/>
    <lineage>
        <taxon>Bacteria</taxon>
        <taxon>Bacillati</taxon>
        <taxon>Actinomycetota</taxon>
        <taxon>Actinomycetes</taxon>
        <taxon>Kitasatosporales</taxon>
        <taxon>Streptomycetaceae</taxon>
        <taxon>Streptomyces</taxon>
    </lineage>
</organism>
<dbReference type="EMBL" id="JAGGLQ010000004">
    <property type="protein sequence ID" value="MBP2037087.1"/>
    <property type="molecule type" value="Genomic_DNA"/>
</dbReference>
<reference evidence="2 3" key="1">
    <citation type="submission" date="2021-03" db="EMBL/GenBank/DDBJ databases">
        <title>Genomic Encyclopedia of Type Strains, Phase IV (KMG-IV): sequencing the most valuable type-strain genomes for metagenomic binning, comparative biology and taxonomic classification.</title>
        <authorList>
            <person name="Goeker M."/>
        </authorList>
    </citation>
    <scope>NUCLEOTIDE SEQUENCE [LARGE SCALE GENOMIC DNA]</scope>
    <source>
        <strain evidence="2 3">DSM 40526</strain>
    </source>
</reference>
<proteinExistence type="predicted"/>